<sequence>MNSSLVHYSYCILSGDHLLHLRHGPCARLVDVGMGGLGYNSDDAVTCMSFQDSPLLAV</sequence>
<dbReference type="EMBL" id="KN818318">
    <property type="protein sequence ID" value="KIL59293.1"/>
    <property type="molecule type" value="Genomic_DNA"/>
</dbReference>
<dbReference type="InParanoid" id="A0A0C2WSH4"/>
<reference evidence="1 2" key="1">
    <citation type="submission" date="2014-04" db="EMBL/GenBank/DDBJ databases">
        <title>Evolutionary Origins and Diversification of the Mycorrhizal Mutualists.</title>
        <authorList>
            <consortium name="DOE Joint Genome Institute"/>
            <consortium name="Mycorrhizal Genomics Consortium"/>
            <person name="Kohler A."/>
            <person name="Kuo A."/>
            <person name="Nagy L.G."/>
            <person name="Floudas D."/>
            <person name="Copeland A."/>
            <person name="Barry K.W."/>
            <person name="Cichocki N."/>
            <person name="Veneault-Fourrey C."/>
            <person name="LaButti K."/>
            <person name="Lindquist E.A."/>
            <person name="Lipzen A."/>
            <person name="Lundell T."/>
            <person name="Morin E."/>
            <person name="Murat C."/>
            <person name="Riley R."/>
            <person name="Ohm R."/>
            <person name="Sun H."/>
            <person name="Tunlid A."/>
            <person name="Henrissat B."/>
            <person name="Grigoriev I.V."/>
            <person name="Hibbett D.S."/>
            <person name="Martin F."/>
        </authorList>
    </citation>
    <scope>NUCLEOTIDE SEQUENCE [LARGE SCALE GENOMIC DNA]</scope>
    <source>
        <strain evidence="1 2">Koide BX008</strain>
    </source>
</reference>
<dbReference type="HOGENOM" id="CLU_2978696_0_0_1"/>
<accession>A0A0C2WSH4</accession>
<evidence type="ECO:0000313" key="2">
    <source>
        <dbReference type="Proteomes" id="UP000054549"/>
    </source>
</evidence>
<protein>
    <submittedName>
        <fullName evidence="1">Uncharacterized protein</fullName>
    </submittedName>
</protein>
<proteinExistence type="predicted"/>
<gene>
    <name evidence="1" type="ORF">M378DRAFT_169459</name>
</gene>
<dbReference type="Proteomes" id="UP000054549">
    <property type="component" value="Unassembled WGS sequence"/>
</dbReference>
<evidence type="ECO:0000313" key="1">
    <source>
        <dbReference type="EMBL" id="KIL59293.1"/>
    </source>
</evidence>
<dbReference type="AlphaFoldDB" id="A0A0C2WSH4"/>
<name>A0A0C2WSH4_AMAMK</name>
<keyword evidence="2" id="KW-1185">Reference proteome</keyword>
<organism evidence="1 2">
    <name type="scientific">Amanita muscaria (strain Koide BX008)</name>
    <dbReference type="NCBI Taxonomy" id="946122"/>
    <lineage>
        <taxon>Eukaryota</taxon>
        <taxon>Fungi</taxon>
        <taxon>Dikarya</taxon>
        <taxon>Basidiomycota</taxon>
        <taxon>Agaricomycotina</taxon>
        <taxon>Agaricomycetes</taxon>
        <taxon>Agaricomycetidae</taxon>
        <taxon>Agaricales</taxon>
        <taxon>Pluteineae</taxon>
        <taxon>Amanitaceae</taxon>
        <taxon>Amanita</taxon>
    </lineage>
</organism>